<evidence type="ECO:0000313" key="2">
    <source>
        <dbReference type="Proteomes" id="UP000555411"/>
    </source>
</evidence>
<evidence type="ECO:0000313" key="1">
    <source>
        <dbReference type="EMBL" id="MBC2836595.1"/>
    </source>
</evidence>
<dbReference type="AlphaFoldDB" id="A0A842IAC1"/>
<dbReference type="EMBL" id="JACLQD010000004">
    <property type="protein sequence ID" value="MBC2836595.1"/>
    <property type="molecule type" value="Genomic_DNA"/>
</dbReference>
<dbReference type="Proteomes" id="UP000555411">
    <property type="component" value="Unassembled WGS sequence"/>
</dbReference>
<sequence length="110" mass="12339">MQHLPPADELAEIRAEIARLERREALLSHRLANSPFAALVGRFYRVEISHSMTRAFDPASLPDAIRNDPAYLRESHQTVVHTLPVAPEPAPLRPGWPIRRTPGVIARTAH</sequence>
<reference evidence="1 2" key="1">
    <citation type="journal article" date="2017" name="Int. J. Syst. Evol. Microbiol.">
        <title>Gemmobacter straminiformis sp. nov., isolated from an artificial fountain.</title>
        <authorList>
            <person name="Kang J.Y."/>
            <person name="Kim M.J."/>
            <person name="Chun J."/>
            <person name="Son K.P."/>
            <person name="Jahng K.Y."/>
        </authorList>
    </citation>
    <scope>NUCLEOTIDE SEQUENCE [LARGE SCALE GENOMIC DNA]</scope>
    <source>
        <strain evidence="1 2">CAM-8</strain>
    </source>
</reference>
<proteinExistence type="predicted"/>
<name>A0A842IAC1_9RHOB</name>
<dbReference type="RefSeq" id="WP_185798220.1">
    <property type="nucleotide sequence ID" value="NZ_JACLQD010000004.1"/>
</dbReference>
<organism evidence="1 2">
    <name type="scientific">Paragemmobacter straminiformis</name>
    <dbReference type="NCBI Taxonomy" id="2045119"/>
    <lineage>
        <taxon>Bacteria</taxon>
        <taxon>Pseudomonadati</taxon>
        <taxon>Pseudomonadota</taxon>
        <taxon>Alphaproteobacteria</taxon>
        <taxon>Rhodobacterales</taxon>
        <taxon>Paracoccaceae</taxon>
        <taxon>Paragemmobacter</taxon>
    </lineage>
</organism>
<accession>A0A842IAC1</accession>
<comment type="caution">
    <text evidence="1">The sequence shown here is derived from an EMBL/GenBank/DDBJ whole genome shotgun (WGS) entry which is preliminary data.</text>
</comment>
<protein>
    <submittedName>
        <fullName evidence="1">Uncharacterized protein</fullName>
    </submittedName>
</protein>
<keyword evidence="2" id="KW-1185">Reference proteome</keyword>
<gene>
    <name evidence="1" type="ORF">H7F16_13830</name>
</gene>